<dbReference type="EMBL" id="UYRR01034035">
    <property type="protein sequence ID" value="VDK60202.1"/>
    <property type="molecule type" value="Genomic_DNA"/>
</dbReference>
<evidence type="ECO:0000313" key="3">
    <source>
        <dbReference type="WBParaSite" id="ASIM_0001795701-mRNA-1"/>
    </source>
</evidence>
<reference evidence="3" key="1">
    <citation type="submission" date="2017-02" db="UniProtKB">
        <authorList>
            <consortium name="WormBaseParasite"/>
        </authorList>
    </citation>
    <scope>IDENTIFICATION</scope>
</reference>
<dbReference type="WBParaSite" id="ASIM_0001795701-mRNA-1">
    <property type="protein sequence ID" value="ASIM_0001795701-mRNA-1"/>
    <property type="gene ID" value="ASIM_0001795701"/>
</dbReference>
<evidence type="ECO:0000313" key="1">
    <source>
        <dbReference type="EMBL" id="VDK60202.1"/>
    </source>
</evidence>
<proteinExistence type="predicted"/>
<sequence length="53" mass="5811">METYPEGFMGAVLSDEEEANIVAMSAALQARKSARAQQFTNQTRQRGTVYGTV</sequence>
<organism evidence="3">
    <name type="scientific">Anisakis simplex</name>
    <name type="common">Herring worm</name>
    <dbReference type="NCBI Taxonomy" id="6269"/>
    <lineage>
        <taxon>Eukaryota</taxon>
        <taxon>Metazoa</taxon>
        <taxon>Ecdysozoa</taxon>
        <taxon>Nematoda</taxon>
        <taxon>Chromadorea</taxon>
        <taxon>Rhabditida</taxon>
        <taxon>Spirurina</taxon>
        <taxon>Ascaridomorpha</taxon>
        <taxon>Ascaridoidea</taxon>
        <taxon>Anisakidae</taxon>
        <taxon>Anisakis</taxon>
        <taxon>Anisakis simplex complex</taxon>
    </lineage>
</organism>
<accession>A0A0M3KAG1</accession>
<dbReference type="Proteomes" id="UP000267096">
    <property type="component" value="Unassembled WGS sequence"/>
</dbReference>
<dbReference type="OrthoDB" id="196847at2759"/>
<dbReference type="Gene3D" id="3.30.700.30">
    <property type="match status" value="1"/>
</dbReference>
<gene>
    <name evidence="1" type="ORF">ASIM_LOCUS17358</name>
</gene>
<keyword evidence="2" id="KW-1185">Reference proteome</keyword>
<name>A0A0M3KAG1_ANISI</name>
<reference evidence="1 2" key="2">
    <citation type="submission" date="2018-11" db="EMBL/GenBank/DDBJ databases">
        <authorList>
            <consortium name="Pathogen Informatics"/>
        </authorList>
    </citation>
    <scope>NUCLEOTIDE SEQUENCE [LARGE SCALE GENOMIC DNA]</scope>
</reference>
<dbReference type="AlphaFoldDB" id="A0A0M3KAG1"/>
<evidence type="ECO:0000313" key="2">
    <source>
        <dbReference type="Proteomes" id="UP000267096"/>
    </source>
</evidence>
<protein>
    <submittedName>
        <fullName evidence="3">Coat protein</fullName>
    </submittedName>
</protein>